<comment type="caution">
    <text evidence="2">The sequence shown here is derived from an EMBL/GenBank/DDBJ whole genome shotgun (WGS) entry which is preliminary data.</text>
</comment>
<gene>
    <name evidence="2" type="ORF">E2C01_097306</name>
</gene>
<dbReference type="Proteomes" id="UP000324222">
    <property type="component" value="Unassembled WGS sequence"/>
</dbReference>
<keyword evidence="3" id="KW-1185">Reference proteome</keyword>
<sequence>MKDAKGATSGGLAASRRRLESPAGHVVTPSRLYVSCSTRRPTTRSVRCLPSRVLSAAAPDYATHIPAPLSPVDPLVPWDPEPTADFLLSGCGGDDPVTFRS</sequence>
<dbReference type="AlphaFoldDB" id="A0A5B7K031"/>
<feature type="region of interest" description="Disordered" evidence="1">
    <location>
        <begin position="1"/>
        <end position="24"/>
    </location>
</feature>
<accession>A0A5B7K031</accession>
<protein>
    <submittedName>
        <fullName evidence="2">Uncharacterized protein</fullName>
    </submittedName>
</protein>
<evidence type="ECO:0000256" key="1">
    <source>
        <dbReference type="SAM" id="MobiDB-lite"/>
    </source>
</evidence>
<organism evidence="2 3">
    <name type="scientific">Portunus trituberculatus</name>
    <name type="common">Swimming crab</name>
    <name type="synonym">Neptunus trituberculatus</name>
    <dbReference type="NCBI Taxonomy" id="210409"/>
    <lineage>
        <taxon>Eukaryota</taxon>
        <taxon>Metazoa</taxon>
        <taxon>Ecdysozoa</taxon>
        <taxon>Arthropoda</taxon>
        <taxon>Crustacea</taxon>
        <taxon>Multicrustacea</taxon>
        <taxon>Malacostraca</taxon>
        <taxon>Eumalacostraca</taxon>
        <taxon>Eucarida</taxon>
        <taxon>Decapoda</taxon>
        <taxon>Pleocyemata</taxon>
        <taxon>Brachyura</taxon>
        <taxon>Eubrachyura</taxon>
        <taxon>Portunoidea</taxon>
        <taxon>Portunidae</taxon>
        <taxon>Portuninae</taxon>
        <taxon>Portunus</taxon>
    </lineage>
</organism>
<proteinExistence type="predicted"/>
<name>A0A5B7K031_PORTR</name>
<evidence type="ECO:0000313" key="3">
    <source>
        <dbReference type="Proteomes" id="UP000324222"/>
    </source>
</evidence>
<reference evidence="2 3" key="1">
    <citation type="submission" date="2019-05" db="EMBL/GenBank/DDBJ databases">
        <title>Another draft genome of Portunus trituberculatus and its Hox gene families provides insights of decapod evolution.</title>
        <authorList>
            <person name="Jeong J.-H."/>
            <person name="Song I."/>
            <person name="Kim S."/>
            <person name="Choi T."/>
            <person name="Kim D."/>
            <person name="Ryu S."/>
            <person name="Kim W."/>
        </authorList>
    </citation>
    <scope>NUCLEOTIDE SEQUENCE [LARGE SCALE GENOMIC DNA]</scope>
    <source>
        <tissue evidence="2">Muscle</tissue>
    </source>
</reference>
<evidence type="ECO:0000313" key="2">
    <source>
        <dbReference type="EMBL" id="MPD01763.1"/>
    </source>
</evidence>
<dbReference type="EMBL" id="VSRR010128512">
    <property type="protein sequence ID" value="MPD01763.1"/>
    <property type="molecule type" value="Genomic_DNA"/>
</dbReference>